<dbReference type="InterPro" id="IPR050482">
    <property type="entry name" value="Sensor_HK_TwoCompSys"/>
</dbReference>
<proteinExistence type="predicted"/>
<evidence type="ECO:0000259" key="7">
    <source>
        <dbReference type="Pfam" id="PF07730"/>
    </source>
</evidence>
<dbReference type="CDD" id="cd16917">
    <property type="entry name" value="HATPase_UhpB-NarQ-NarX-like"/>
    <property type="match status" value="1"/>
</dbReference>
<evidence type="ECO:0000313" key="8">
    <source>
        <dbReference type="EMBL" id="VGO15540.1"/>
    </source>
</evidence>
<feature type="transmembrane region" description="Helical" evidence="4">
    <location>
        <begin position="788"/>
        <end position="806"/>
    </location>
</feature>
<feature type="domain" description="Signal transduction histidine kinase subgroup 3 dimerisation and phosphoacceptor" evidence="7">
    <location>
        <begin position="839"/>
        <end position="903"/>
    </location>
</feature>
<dbReference type="Pfam" id="PF07730">
    <property type="entry name" value="HisKA_3"/>
    <property type="match status" value="1"/>
</dbReference>
<keyword evidence="3" id="KW-0902">Two-component regulatory system</keyword>
<evidence type="ECO:0000256" key="1">
    <source>
        <dbReference type="ARBA" id="ARBA00022679"/>
    </source>
</evidence>
<gene>
    <name evidence="8" type="primary">liaS_18</name>
    <name evidence="8" type="ORF">PDESU_04125</name>
</gene>
<dbReference type="SUPFAM" id="SSF56988">
    <property type="entry name" value="Anthrax protective antigen"/>
    <property type="match status" value="1"/>
</dbReference>
<dbReference type="InterPro" id="IPR036890">
    <property type="entry name" value="HATPase_C_sf"/>
</dbReference>
<accession>A0A6C2U697</accession>
<keyword evidence="4" id="KW-1133">Transmembrane helix</keyword>
<protein>
    <submittedName>
        <fullName evidence="8">Sensor histidine kinase LiaS</fullName>
    </submittedName>
</protein>
<dbReference type="GO" id="GO:0046983">
    <property type="term" value="F:protein dimerization activity"/>
    <property type="evidence" value="ECO:0007669"/>
    <property type="project" value="InterPro"/>
</dbReference>
<dbReference type="Gene3D" id="3.30.565.10">
    <property type="entry name" value="Histidine kinase-like ATPase, C-terminal domain"/>
    <property type="match status" value="1"/>
</dbReference>
<keyword evidence="4" id="KW-0812">Transmembrane</keyword>
<keyword evidence="9" id="KW-1185">Reference proteome</keyword>
<dbReference type="Gene3D" id="1.20.5.1930">
    <property type="match status" value="1"/>
</dbReference>
<dbReference type="GO" id="GO:0000155">
    <property type="term" value="F:phosphorelay sensor kinase activity"/>
    <property type="evidence" value="ECO:0007669"/>
    <property type="project" value="InterPro"/>
</dbReference>
<evidence type="ECO:0000256" key="3">
    <source>
        <dbReference type="ARBA" id="ARBA00023012"/>
    </source>
</evidence>
<dbReference type="InterPro" id="IPR003594">
    <property type="entry name" value="HATPase_dom"/>
</dbReference>
<dbReference type="SUPFAM" id="SSF55874">
    <property type="entry name" value="ATPase domain of HSP90 chaperone/DNA topoisomerase II/histidine kinase"/>
    <property type="match status" value="1"/>
</dbReference>
<dbReference type="PANTHER" id="PTHR24421">
    <property type="entry name" value="NITRATE/NITRITE SENSOR PROTEIN NARX-RELATED"/>
    <property type="match status" value="1"/>
</dbReference>
<evidence type="ECO:0000256" key="4">
    <source>
        <dbReference type="SAM" id="Phobius"/>
    </source>
</evidence>
<keyword evidence="4" id="KW-0472">Membrane</keyword>
<evidence type="ECO:0000256" key="2">
    <source>
        <dbReference type="ARBA" id="ARBA00022777"/>
    </source>
</evidence>
<dbReference type="GO" id="GO:0016020">
    <property type="term" value="C:membrane"/>
    <property type="evidence" value="ECO:0007669"/>
    <property type="project" value="InterPro"/>
</dbReference>
<organism evidence="8 9">
    <name type="scientific">Pontiella desulfatans</name>
    <dbReference type="NCBI Taxonomy" id="2750659"/>
    <lineage>
        <taxon>Bacteria</taxon>
        <taxon>Pseudomonadati</taxon>
        <taxon>Kiritimatiellota</taxon>
        <taxon>Kiritimatiellia</taxon>
        <taxon>Kiritimatiellales</taxon>
        <taxon>Pontiellaceae</taxon>
        <taxon>Pontiella</taxon>
    </lineage>
</organism>
<sequence length="1041" mass="112776">MNGDRLTNNLGRLSAAVMLAACVCCVWPCRGAIGTVESLAELAAAAAAAGPRNVAVDLEATVLWSSAAGGRLILHDAGATLLLELDLPCPMPAQGDRFRLEGECAATRARDAIMLAPVPVVENNGLHALDEQSGEIHLEAGRHPVQVFWFNRTDELGLEVEYEGPGMARLPIPDAVLFRDEPGTTNQVNGLEYRCYEGHWWRLLPNFDFMSAVHTGVVHNFDAEVRTRDSHVGVRFGGHIQIPQAGDYTFHVKSDDGSRLFIGPPSLKVTTLAGGVLPAPQPAAMQGAAPSDPEFQWAEIEGSVVAVHRTPDAYEMELMTKAGLVRVRMAEGHAVPDGLGPHARIRTVGVARRIRNLAGNWVWGEFYLQRLENIGLPQSRPQAGDGDENLPVLTTIGQVYQLSIEESSRMYPVKVRGVVTSPMENNGAVLQDSSRGIYVALNGPIHLQVGDYCEIEGTTGPYRFSPYIEASRVEVLGAGSLPEPVEPSWDQLINGSLHCNYVELEGVVASVGGDTVALLTRGGRINVRLNPSGTAMPPDALGATVRLRGCLRADWDAITRRVLVGSIFLDQHWVSVVEPAPADPFAVSYKKVGDLLQFDPLAGALHRIRVWGTLIHKGEEVCCLLDGGYGLRFLPIDGLDAEVGDMVDVSGFLELGGTAPVLREAITRRTEHGGLPAPARLPADHLVRDQHDATFVKVEGVLLGISAQPGRHVLELQNGLRRFEAGLDGDYDLGDLATGSLLELTGAYIGLGGDRVLGRPIDSFKLLLNSAADIVVLSRPPWWTLERLLSVVGLLAAVLVAAAVWITSLRRTVEQRTAELGNQIRERQRAEHDREIEQERARVAHDLHDDLGARLTEVNMLASLVGSPYNTPEERRKYADQMKSIALHMVTSLDEIVWAVNPRNDKVSSLAGYFGAYAQRVLELASIKCGLDIDEKLPSLSLDPVFRREVFLAFKEALANIIQHSRASKVWLRIGIQGTDLVVVVSDDGSGFMPGERKDGADGLANMTERLAALHGECAIESDPEKGTTVRLQAPIPGGLE</sequence>
<evidence type="ECO:0000259" key="5">
    <source>
        <dbReference type="Pfam" id="PF02518"/>
    </source>
</evidence>
<dbReference type="Pfam" id="PF07691">
    <property type="entry name" value="PA14"/>
    <property type="match status" value="1"/>
</dbReference>
<dbReference type="InterPro" id="IPR011712">
    <property type="entry name" value="Sig_transdc_His_kin_sub3_dim/P"/>
</dbReference>
<dbReference type="Pfam" id="PF02518">
    <property type="entry name" value="HATPase_c"/>
    <property type="match status" value="1"/>
</dbReference>
<dbReference type="InterPro" id="IPR011658">
    <property type="entry name" value="PA14_dom"/>
</dbReference>
<dbReference type="EMBL" id="CAAHFG010000002">
    <property type="protein sequence ID" value="VGO15540.1"/>
    <property type="molecule type" value="Genomic_DNA"/>
</dbReference>
<dbReference type="Proteomes" id="UP000366872">
    <property type="component" value="Unassembled WGS sequence"/>
</dbReference>
<evidence type="ECO:0000313" key="9">
    <source>
        <dbReference type="Proteomes" id="UP000366872"/>
    </source>
</evidence>
<evidence type="ECO:0000259" key="6">
    <source>
        <dbReference type="Pfam" id="PF07691"/>
    </source>
</evidence>
<feature type="domain" description="Histidine kinase/HSP90-like ATPase" evidence="5">
    <location>
        <begin position="950"/>
        <end position="1036"/>
    </location>
</feature>
<reference evidence="8 9" key="1">
    <citation type="submission" date="2019-04" db="EMBL/GenBank/DDBJ databases">
        <authorList>
            <person name="Van Vliet M D."/>
        </authorList>
    </citation>
    <scope>NUCLEOTIDE SEQUENCE [LARGE SCALE GENOMIC DNA]</scope>
    <source>
        <strain evidence="8 9">F1</strain>
    </source>
</reference>
<feature type="domain" description="PA14" evidence="6">
    <location>
        <begin position="230"/>
        <end position="263"/>
    </location>
</feature>
<dbReference type="AlphaFoldDB" id="A0A6C2U697"/>
<keyword evidence="2 8" id="KW-0418">Kinase</keyword>
<name>A0A6C2U697_PONDE</name>
<keyword evidence="1" id="KW-0808">Transferase</keyword>